<protein>
    <submittedName>
        <fullName evidence="2">Uncharacterized protein</fullName>
    </submittedName>
</protein>
<reference evidence="2 4" key="1">
    <citation type="submission" date="2020-04" db="EMBL/GenBank/DDBJ databases">
        <title>Perkinsus olseni comparative genomics.</title>
        <authorList>
            <person name="Bogema D.R."/>
        </authorList>
    </citation>
    <scope>NUCLEOTIDE SEQUENCE [LARGE SCALE GENOMIC DNA]</scope>
    <source>
        <strain evidence="2">00978-12</strain>
    </source>
</reference>
<accession>A0A7J6NWA0</accession>
<evidence type="ECO:0000256" key="1">
    <source>
        <dbReference type="SAM" id="SignalP"/>
    </source>
</evidence>
<evidence type="ECO:0000313" key="2">
    <source>
        <dbReference type="EMBL" id="KAF4687341.1"/>
    </source>
</evidence>
<dbReference type="EMBL" id="JABANP010000189">
    <property type="protein sequence ID" value="KAF4687341.1"/>
    <property type="molecule type" value="Genomic_DNA"/>
</dbReference>
<comment type="caution">
    <text evidence="2">The sequence shown here is derived from an EMBL/GenBank/DDBJ whole genome shotgun (WGS) entry which is preliminary data.</text>
</comment>
<feature type="chain" id="PRO_5036205542" evidence="1">
    <location>
        <begin position="21"/>
        <end position="133"/>
    </location>
</feature>
<dbReference type="EMBL" id="JABANP010000189">
    <property type="protein sequence ID" value="KAF4687350.1"/>
    <property type="molecule type" value="Genomic_DNA"/>
</dbReference>
<proteinExistence type="predicted"/>
<feature type="signal peptide" evidence="1">
    <location>
        <begin position="1"/>
        <end position="20"/>
    </location>
</feature>
<sequence length="133" mass="15396">MATIPRLLLPLLLAIVGTLGLQYKADFGGYKVTFDYEPSRYTLPTTIRCDTGRYSHRATLDIPYYFPHYYKVKNHEVMAGVRKHLEEHCGLILHEAIFSEVYVFDDFMVTNLDDTTYAIAKRSRNVDLDVVRD</sequence>
<evidence type="ECO:0000313" key="3">
    <source>
        <dbReference type="EMBL" id="KAF4687350.1"/>
    </source>
</evidence>
<organism evidence="2 4">
    <name type="scientific">Perkinsus olseni</name>
    <name type="common">Perkinsus atlanticus</name>
    <dbReference type="NCBI Taxonomy" id="32597"/>
    <lineage>
        <taxon>Eukaryota</taxon>
        <taxon>Sar</taxon>
        <taxon>Alveolata</taxon>
        <taxon>Perkinsozoa</taxon>
        <taxon>Perkinsea</taxon>
        <taxon>Perkinsida</taxon>
        <taxon>Perkinsidae</taxon>
        <taxon>Perkinsus</taxon>
    </lineage>
</organism>
<dbReference type="Proteomes" id="UP000541610">
    <property type="component" value="Unassembled WGS sequence"/>
</dbReference>
<keyword evidence="1" id="KW-0732">Signal</keyword>
<dbReference type="AlphaFoldDB" id="A0A7J6NWA0"/>
<name>A0A7J6NWA0_PEROL</name>
<gene>
    <name evidence="2" type="ORF">FOZ60_004030</name>
    <name evidence="3" type="ORF">FOZ60_004039</name>
</gene>
<evidence type="ECO:0000313" key="4">
    <source>
        <dbReference type="Proteomes" id="UP000541610"/>
    </source>
</evidence>